<dbReference type="SUPFAM" id="SSF51905">
    <property type="entry name" value="FAD/NAD(P)-binding domain"/>
    <property type="match status" value="1"/>
</dbReference>
<evidence type="ECO:0000313" key="6">
    <source>
        <dbReference type="Proteomes" id="UP001519325"/>
    </source>
</evidence>
<gene>
    <name evidence="5" type="ORF">BJ987_005921</name>
</gene>
<dbReference type="Gene3D" id="3.50.50.60">
    <property type="entry name" value="FAD/NAD(P)-binding domain"/>
    <property type="match status" value="2"/>
</dbReference>
<dbReference type="Gene3D" id="3.40.30.120">
    <property type="match status" value="1"/>
</dbReference>
<sequence length="488" mass="52659">METTEVVIAGAGPTGLMLACELRLAGIEVALIDALPQRTGESRAGGMHARTIELFEQRGLLARLEARGRYLQAGHFAGLRMDFSDFPTRHPYTLAVVQAEIEDELDRRATELGTPVRWGAPITGFRQDGEGITVEIDGAAAIRAAYLIGCDGGRSTVRGLAGIGFPGTEATMACMLADVELSDPPTDTVFSERRGMGDYSVLQFGPDWYRLIVQRHDRLLERGAKPTFETFRDCFVDIAGTDFGMHSPRWVSQFADAARQADRYRSGRVLLAGDAAHIHYPAGGQGLNMGVQDAVNLGWKLAAVLRGDTPEDLLDTYESERHPIAARVLHNTRAQTALARPGAHANALRDIVSGLLDIDEVRQRLGLMITALDIRYDMKSDHVLAGRRMPDIDLTTDGAATRVTGLLHSGRPILLSGKGNNVKQDGWSDRVGLVDADFGAGKWTIPGVGVIDAPAAVLLRPDGYVGWATDSGPAGLTDALTDWFGPAR</sequence>
<keyword evidence="5" id="KW-0560">Oxidoreductase</keyword>
<dbReference type="GO" id="GO:0008688">
    <property type="term" value="F:3-(3-hydroxyphenyl)propionate hydroxylase activity"/>
    <property type="evidence" value="ECO:0007669"/>
    <property type="project" value="UniProtKB-EC"/>
</dbReference>
<comment type="caution">
    <text evidence="5">The sequence shown here is derived from an EMBL/GenBank/DDBJ whole genome shotgun (WGS) entry which is preliminary data.</text>
</comment>
<keyword evidence="3" id="KW-0274">FAD</keyword>
<evidence type="ECO:0000256" key="2">
    <source>
        <dbReference type="ARBA" id="ARBA00022630"/>
    </source>
</evidence>
<dbReference type="PANTHER" id="PTHR43004">
    <property type="entry name" value="TRK SYSTEM POTASSIUM UPTAKE PROTEIN"/>
    <property type="match status" value="1"/>
</dbReference>
<dbReference type="InterPro" id="IPR002938">
    <property type="entry name" value="FAD-bd"/>
</dbReference>
<dbReference type="Pfam" id="PF21274">
    <property type="entry name" value="Rng_hyd_C"/>
    <property type="match status" value="1"/>
</dbReference>
<dbReference type="EC" id="1.14.13.127" evidence="5"/>
<evidence type="ECO:0000256" key="1">
    <source>
        <dbReference type="ARBA" id="ARBA00001974"/>
    </source>
</evidence>
<reference evidence="5 6" key="1">
    <citation type="submission" date="2021-03" db="EMBL/GenBank/DDBJ databases">
        <title>Sequencing the genomes of 1000 actinobacteria strains.</title>
        <authorList>
            <person name="Klenk H.-P."/>
        </authorList>
    </citation>
    <scope>NUCLEOTIDE SEQUENCE [LARGE SCALE GENOMIC DNA]</scope>
    <source>
        <strain evidence="5 6">DSM 45516</strain>
    </source>
</reference>
<keyword evidence="2" id="KW-0285">Flavoprotein</keyword>
<dbReference type="InterPro" id="IPR050641">
    <property type="entry name" value="RIFMO-like"/>
</dbReference>
<dbReference type="Pfam" id="PF01494">
    <property type="entry name" value="FAD_binding_3"/>
    <property type="match status" value="1"/>
</dbReference>
<name>A0ABS4QMT8_9NOCA</name>
<comment type="cofactor">
    <cofactor evidence="1">
        <name>FAD</name>
        <dbReference type="ChEBI" id="CHEBI:57692"/>
    </cofactor>
</comment>
<accession>A0ABS4QMT8</accession>
<feature type="domain" description="FAD-binding" evidence="4">
    <location>
        <begin position="4"/>
        <end position="331"/>
    </location>
</feature>
<dbReference type="EMBL" id="JAGGMR010000001">
    <property type="protein sequence ID" value="MBP2193020.1"/>
    <property type="molecule type" value="Genomic_DNA"/>
</dbReference>
<organism evidence="5 6">
    <name type="scientific">Nocardia goodfellowii</name>
    <dbReference type="NCBI Taxonomy" id="882446"/>
    <lineage>
        <taxon>Bacteria</taxon>
        <taxon>Bacillati</taxon>
        <taxon>Actinomycetota</taxon>
        <taxon>Actinomycetes</taxon>
        <taxon>Mycobacteriales</taxon>
        <taxon>Nocardiaceae</taxon>
        <taxon>Nocardia</taxon>
    </lineage>
</organism>
<evidence type="ECO:0000256" key="3">
    <source>
        <dbReference type="ARBA" id="ARBA00022827"/>
    </source>
</evidence>
<evidence type="ECO:0000259" key="4">
    <source>
        <dbReference type="Pfam" id="PF01494"/>
    </source>
</evidence>
<dbReference type="Proteomes" id="UP001519325">
    <property type="component" value="Unassembled WGS sequence"/>
</dbReference>
<dbReference type="PANTHER" id="PTHR43004:SF19">
    <property type="entry name" value="BINDING MONOOXYGENASE, PUTATIVE (JCVI)-RELATED"/>
    <property type="match status" value="1"/>
</dbReference>
<evidence type="ECO:0000313" key="5">
    <source>
        <dbReference type="EMBL" id="MBP2193020.1"/>
    </source>
</evidence>
<dbReference type="RefSeq" id="WP_209896260.1">
    <property type="nucleotide sequence ID" value="NZ_JAGGMR010000001.1"/>
</dbReference>
<dbReference type="PRINTS" id="PR00420">
    <property type="entry name" value="RNGMNOXGNASE"/>
</dbReference>
<dbReference type="Gene3D" id="3.30.70.2450">
    <property type="match status" value="1"/>
</dbReference>
<protein>
    <submittedName>
        <fullName evidence="5">3-(3-hydroxy-phenyl)propionate hydroxylase</fullName>
        <ecNumber evidence="5">1.14.13.127</ecNumber>
    </submittedName>
</protein>
<keyword evidence="6" id="KW-1185">Reference proteome</keyword>
<dbReference type="InterPro" id="IPR036188">
    <property type="entry name" value="FAD/NAD-bd_sf"/>
</dbReference>
<proteinExistence type="predicted"/>